<dbReference type="Pfam" id="PF00924">
    <property type="entry name" value="MS_channel_2nd"/>
    <property type="match status" value="1"/>
</dbReference>
<dbReference type="SUPFAM" id="SSF50182">
    <property type="entry name" value="Sm-like ribonucleoproteins"/>
    <property type="match status" value="1"/>
</dbReference>
<dbReference type="KEGG" id="meme:HYG87_08650"/>
<feature type="domain" description="Mechanosensitive ion channel transmembrane helices 2/3" evidence="10">
    <location>
        <begin position="51"/>
        <end position="90"/>
    </location>
</feature>
<dbReference type="SUPFAM" id="SSF82689">
    <property type="entry name" value="Mechanosensitive channel protein MscS (YggB), C-terminal domain"/>
    <property type="match status" value="1"/>
</dbReference>
<dbReference type="SUPFAM" id="SSF82861">
    <property type="entry name" value="Mechanosensitive channel protein MscS (YggB), transmembrane region"/>
    <property type="match status" value="1"/>
</dbReference>
<evidence type="ECO:0000256" key="7">
    <source>
        <dbReference type="SAM" id="Phobius"/>
    </source>
</evidence>
<dbReference type="Gene3D" id="3.30.70.100">
    <property type="match status" value="1"/>
</dbReference>
<dbReference type="AlphaFoldDB" id="A0A8T8K9P9"/>
<sequence>MEVNGLIRDIAVIVIIVLVSILIVRWFYFFIKRFGKKFEWDLTVIQVLQDIVKYGIGILALSVILKEIGIDITAIAVSLGIVGVAVGFASRDIISNFISGVLILMDKSFKVGDTIEISNQKGKVTKVGFRTTTITNPNNSVITIPNSSFSKNPYSNYTSMDRRRVDLNVTVSYNTNLEKLASAIEKRISAFPWVLTEEKPQMMIKELSDVGVKILITAWTNDPWKTSKYRSLMAEEIKKILGEENA</sequence>
<evidence type="ECO:0000259" key="8">
    <source>
        <dbReference type="Pfam" id="PF00924"/>
    </source>
</evidence>
<evidence type="ECO:0000313" key="11">
    <source>
        <dbReference type="EMBL" id="QUH23823.1"/>
    </source>
</evidence>
<comment type="similarity">
    <text evidence="2">Belongs to the MscS (TC 1.A.23) family.</text>
</comment>
<reference evidence="11" key="1">
    <citation type="submission" date="2020-07" db="EMBL/GenBank/DDBJ databases">
        <title>Methanobacterium. sp. MethCan genome.</title>
        <authorList>
            <person name="Postec A."/>
            <person name="Quemeneur M."/>
        </authorList>
    </citation>
    <scope>NUCLEOTIDE SEQUENCE</scope>
    <source>
        <strain evidence="11">MethCAN</strain>
    </source>
</reference>
<dbReference type="InterPro" id="IPR010920">
    <property type="entry name" value="LSM_dom_sf"/>
</dbReference>
<evidence type="ECO:0000256" key="4">
    <source>
        <dbReference type="ARBA" id="ARBA00022692"/>
    </source>
</evidence>
<dbReference type="EMBL" id="CP058560">
    <property type="protein sequence ID" value="QUH23823.1"/>
    <property type="molecule type" value="Genomic_DNA"/>
</dbReference>
<dbReference type="OrthoDB" id="31543at2157"/>
<keyword evidence="6 7" id="KW-0472">Membrane</keyword>
<keyword evidence="3" id="KW-1003">Cell membrane</keyword>
<comment type="subcellular location">
    <subcellularLocation>
        <location evidence="1">Cell membrane</location>
        <topology evidence="1">Multi-pass membrane protein</topology>
    </subcellularLocation>
</comment>
<dbReference type="RefSeq" id="WP_211532780.1">
    <property type="nucleotide sequence ID" value="NZ_CP058560.1"/>
</dbReference>
<evidence type="ECO:0000259" key="9">
    <source>
        <dbReference type="Pfam" id="PF21082"/>
    </source>
</evidence>
<evidence type="ECO:0000313" key="12">
    <source>
        <dbReference type="Proteomes" id="UP000681041"/>
    </source>
</evidence>
<dbReference type="Gene3D" id="2.30.30.60">
    <property type="match status" value="1"/>
</dbReference>
<feature type="domain" description="Mechanosensitive ion channel MscS C-terminal" evidence="9">
    <location>
        <begin position="165"/>
        <end position="245"/>
    </location>
</feature>
<dbReference type="InterPro" id="IPR045275">
    <property type="entry name" value="MscS_archaea/bacteria_type"/>
</dbReference>
<name>A0A8T8K9P9_9EURY</name>
<feature type="transmembrane region" description="Helical" evidence="7">
    <location>
        <begin position="40"/>
        <end position="64"/>
    </location>
</feature>
<dbReference type="Gene3D" id="1.10.287.1260">
    <property type="match status" value="1"/>
</dbReference>
<dbReference type="Proteomes" id="UP000681041">
    <property type="component" value="Chromosome"/>
</dbReference>
<evidence type="ECO:0000256" key="5">
    <source>
        <dbReference type="ARBA" id="ARBA00022989"/>
    </source>
</evidence>
<dbReference type="Pfam" id="PF21088">
    <property type="entry name" value="MS_channel_1st"/>
    <property type="match status" value="1"/>
</dbReference>
<keyword evidence="5 7" id="KW-1133">Transmembrane helix</keyword>
<keyword evidence="4 7" id="KW-0812">Transmembrane</keyword>
<feature type="transmembrane region" description="Helical" evidence="7">
    <location>
        <begin position="70"/>
        <end position="89"/>
    </location>
</feature>
<dbReference type="InterPro" id="IPR006685">
    <property type="entry name" value="MscS_channel_2nd"/>
</dbReference>
<dbReference type="PANTHER" id="PTHR30221:SF1">
    <property type="entry name" value="SMALL-CONDUCTANCE MECHANOSENSITIVE CHANNEL"/>
    <property type="match status" value="1"/>
</dbReference>
<evidence type="ECO:0000256" key="1">
    <source>
        <dbReference type="ARBA" id="ARBA00004651"/>
    </source>
</evidence>
<dbReference type="InterPro" id="IPR049278">
    <property type="entry name" value="MS_channel_C"/>
</dbReference>
<keyword evidence="12" id="KW-1185">Reference proteome</keyword>
<dbReference type="InterPro" id="IPR023408">
    <property type="entry name" value="MscS_beta-dom_sf"/>
</dbReference>
<dbReference type="GO" id="GO:0008381">
    <property type="term" value="F:mechanosensitive monoatomic ion channel activity"/>
    <property type="evidence" value="ECO:0007669"/>
    <property type="project" value="InterPro"/>
</dbReference>
<proteinExistence type="inferred from homology"/>
<evidence type="ECO:0000256" key="6">
    <source>
        <dbReference type="ARBA" id="ARBA00023136"/>
    </source>
</evidence>
<dbReference type="Pfam" id="PF21082">
    <property type="entry name" value="MS_channel_3rd"/>
    <property type="match status" value="1"/>
</dbReference>
<gene>
    <name evidence="11" type="ORF">HYG87_08650</name>
</gene>
<accession>A0A8T8K9P9</accession>
<organism evidence="11 12">
    <name type="scientific">Methanobacterium alkalithermotolerans</name>
    <dbReference type="NCBI Taxonomy" id="2731220"/>
    <lineage>
        <taxon>Archaea</taxon>
        <taxon>Methanobacteriati</taxon>
        <taxon>Methanobacteriota</taxon>
        <taxon>Methanomada group</taxon>
        <taxon>Methanobacteria</taxon>
        <taxon>Methanobacteriales</taxon>
        <taxon>Methanobacteriaceae</taxon>
        <taxon>Methanobacterium</taxon>
    </lineage>
</organism>
<feature type="transmembrane region" description="Helical" evidence="7">
    <location>
        <begin position="6"/>
        <end position="28"/>
    </location>
</feature>
<dbReference type="InterPro" id="IPR011014">
    <property type="entry name" value="MscS_channel_TM-2"/>
</dbReference>
<dbReference type="GO" id="GO:0005886">
    <property type="term" value="C:plasma membrane"/>
    <property type="evidence" value="ECO:0007669"/>
    <property type="project" value="UniProtKB-SubCell"/>
</dbReference>
<evidence type="ECO:0000259" key="10">
    <source>
        <dbReference type="Pfam" id="PF21088"/>
    </source>
</evidence>
<dbReference type="InterPro" id="IPR049142">
    <property type="entry name" value="MS_channel_1st"/>
</dbReference>
<feature type="domain" description="Mechanosensitive ion channel MscS" evidence="8">
    <location>
        <begin position="92"/>
        <end position="158"/>
    </location>
</feature>
<evidence type="ECO:0000256" key="2">
    <source>
        <dbReference type="ARBA" id="ARBA00008017"/>
    </source>
</evidence>
<evidence type="ECO:0000256" key="3">
    <source>
        <dbReference type="ARBA" id="ARBA00022475"/>
    </source>
</evidence>
<dbReference type="GeneID" id="64820829"/>
<dbReference type="InterPro" id="IPR011066">
    <property type="entry name" value="MscS_channel_C_sf"/>
</dbReference>
<protein>
    <submittedName>
        <fullName evidence="11">Mechanosensitive ion channel family protein</fullName>
    </submittedName>
</protein>
<dbReference type="PANTHER" id="PTHR30221">
    <property type="entry name" value="SMALL-CONDUCTANCE MECHANOSENSITIVE CHANNEL"/>
    <property type="match status" value="1"/>
</dbReference>